<sequence>MGQDNGNEAAQGKSLQDLDAIASALLRDYAERRIRATSRNATIIGHRATTDGIITSPLGLFIRCPGRHGQESDGYRHTCTVQEKTFKDFCGAGRSRSNCESPF</sequence>
<keyword evidence="1" id="KW-1185">Reference proteome</keyword>
<dbReference type="Proteomes" id="UP000025227">
    <property type="component" value="Unplaced"/>
</dbReference>
<reference evidence="2" key="1">
    <citation type="submission" date="2020-12" db="UniProtKB">
        <authorList>
            <consortium name="WormBaseParasite"/>
        </authorList>
    </citation>
    <scope>IDENTIFICATION</scope>
    <source>
        <strain evidence="2">MHco3</strain>
    </source>
</reference>
<name>A0A7I5E811_HAECO</name>
<protein>
    <submittedName>
        <fullName evidence="2">Uncharacterized protein</fullName>
    </submittedName>
</protein>
<proteinExistence type="predicted"/>
<evidence type="ECO:0000313" key="1">
    <source>
        <dbReference type="Proteomes" id="UP000025227"/>
    </source>
</evidence>
<dbReference type="WBParaSite" id="HCON_00058700-00001">
    <property type="protein sequence ID" value="HCON_00058700-00001"/>
    <property type="gene ID" value="HCON_00058700"/>
</dbReference>
<accession>A0A7I5E811</accession>
<evidence type="ECO:0000313" key="2">
    <source>
        <dbReference type="WBParaSite" id="HCON_00058700-00001"/>
    </source>
</evidence>
<dbReference type="AlphaFoldDB" id="A0A7I5E811"/>
<organism evidence="1 2">
    <name type="scientific">Haemonchus contortus</name>
    <name type="common">Barber pole worm</name>
    <dbReference type="NCBI Taxonomy" id="6289"/>
    <lineage>
        <taxon>Eukaryota</taxon>
        <taxon>Metazoa</taxon>
        <taxon>Ecdysozoa</taxon>
        <taxon>Nematoda</taxon>
        <taxon>Chromadorea</taxon>
        <taxon>Rhabditida</taxon>
        <taxon>Rhabditina</taxon>
        <taxon>Rhabditomorpha</taxon>
        <taxon>Strongyloidea</taxon>
        <taxon>Trichostrongylidae</taxon>
        <taxon>Haemonchus</taxon>
    </lineage>
</organism>